<organism evidence="1 2">
    <name type="scientific">Dioscorea alata</name>
    <name type="common">Purple yam</name>
    <dbReference type="NCBI Taxonomy" id="55571"/>
    <lineage>
        <taxon>Eukaryota</taxon>
        <taxon>Viridiplantae</taxon>
        <taxon>Streptophyta</taxon>
        <taxon>Embryophyta</taxon>
        <taxon>Tracheophyta</taxon>
        <taxon>Spermatophyta</taxon>
        <taxon>Magnoliopsida</taxon>
        <taxon>Liliopsida</taxon>
        <taxon>Dioscoreales</taxon>
        <taxon>Dioscoreaceae</taxon>
        <taxon>Dioscorea</taxon>
    </lineage>
</organism>
<dbReference type="EMBL" id="CM037016">
    <property type="protein sequence ID" value="KAH7679032.1"/>
    <property type="molecule type" value="Genomic_DNA"/>
</dbReference>
<dbReference type="Proteomes" id="UP000827976">
    <property type="component" value="Chromosome 6"/>
</dbReference>
<sequence>MAETCNPRRLPWLIKSCIPDPRREAAKLPSGTRPPATATTTAASPSISSLPDDLLLEILSRVPQPSIPSLFLVCRRFALLLDSPSFYALRRSHGLLRPTLHALSLPSPSELFPASLMILSSSWDLPFGPIPIPIEIPDGSLAHARAVTLGRSIYLIGRGATLRFDAWTGAVSSRSPTLIPRKKFAAAAIGGRIYVAGGAARSSAVEEYDPDLDSWRIVSDAPRRRYGCVGATASGVFYVIGGLIVGSSLRAGRLDAHVWAGTMDTYEVETGVWGSRRAASVPGGGCVVGACGAGSHVYVLASHAVEVSFWRWDAGKGRRGDWLRLEPPPITAHLRLGGAARFCCSALGQDKIVALVHVSSDASRRRGAADGVVLVYDIVKGEWNRGPDLPVGFRRAALACVEC</sequence>
<keyword evidence="2" id="KW-1185">Reference proteome</keyword>
<reference evidence="2" key="1">
    <citation type="journal article" date="2022" name="Nat. Commun.">
        <title>Chromosome evolution and the genetic basis of agronomically important traits in greater yam.</title>
        <authorList>
            <person name="Bredeson J.V."/>
            <person name="Lyons J.B."/>
            <person name="Oniyinde I.O."/>
            <person name="Okereke N.R."/>
            <person name="Kolade O."/>
            <person name="Nnabue I."/>
            <person name="Nwadili C.O."/>
            <person name="Hribova E."/>
            <person name="Parker M."/>
            <person name="Nwogha J."/>
            <person name="Shu S."/>
            <person name="Carlson J."/>
            <person name="Kariba R."/>
            <person name="Muthemba S."/>
            <person name="Knop K."/>
            <person name="Barton G.J."/>
            <person name="Sherwood A.V."/>
            <person name="Lopez-Montes A."/>
            <person name="Asiedu R."/>
            <person name="Jamnadass R."/>
            <person name="Muchugi A."/>
            <person name="Goodstein D."/>
            <person name="Egesi C.N."/>
            <person name="Featherston J."/>
            <person name="Asfaw A."/>
            <person name="Simpson G.G."/>
            <person name="Dolezel J."/>
            <person name="Hendre P.S."/>
            <person name="Van Deynze A."/>
            <person name="Kumar P.L."/>
            <person name="Obidiegwu J.E."/>
            <person name="Bhattacharjee R."/>
            <person name="Rokhsar D.S."/>
        </authorList>
    </citation>
    <scope>NUCLEOTIDE SEQUENCE [LARGE SCALE GENOMIC DNA]</scope>
    <source>
        <strain evidence="2">cv. TDa95/00328</strain>
    </source>
</reference>
<comment type="caution">
    <text evidence="1">The sequence shown here is derived from an EMBL/GenBank/DDBJ whole genome shotgun (WGS) entry which is preliminary data.</text>
</comment>
<name>A0ACB7VWJ0_DIOAL</name>
<gene>
    <name evidence="1" type="ORF">IHE45_06G032500</name>
</gene>
<accession>A0ACB7VWJ0</accession>
<protein>
    <submittedName>
        <fullName evidence="1">F-box domain-containing protein</fullName>
    </submittedName>
</protein>
<evidence type="ECO:0000313" key="2">
    <source>
        <dbReference type="Proteomes" id="UP000827976"/>
    </source>
</evidence>
<proteinExistence type="predicted"/>
<evidence type="ECO:0000313" key="1">
    <source>
        <dbReference type="EMBL" id="KAH7679032.1"/>
    </source>
</evidence>